<dbReference type="Gene3D" id="3.40.720.10">
    <property type="entry name" value="Alkaline Phosphatase, subunit A"/>
    <property type="match status" value="1"/>
</dbReference>
<protein>
    <submittedName>
        <fullName evidence="2">Sulfatase</fullName>
    </submittedName>
</protein>
<dbReference type="InterPro" id="IPR017850">
    <property type="entry name" value="Alkaline_phosphatase_core_sf"/>
</dbReference>
<organism evidence="2 3">
    <name type="scientific">Halogranum amylolyticum</name>
    <dbReference type="NCBI Taxonomy" id="660520"/>
    <lineage>
        <taxon>Archaea</taxon>
        <taxon>Methanobacteriati</taxon>
        <taxon>Methanobacteriota</taxon>
        <taxon>Stenosarchaea group</taxon>
        <taxon>Halobacteria</taxon>
        <taxon>Halobacteriales</taxon>
        <taxon>Haloferacaceae</taxon>
    </lineage>
</organism>
<proteinExistence type="predicted"/>
<dbReference type="SUPFAM" id="SSF53649">
    <property type="entry name" value="Alkaline phosphatase-like"/>
    <property type="match status" value="1"/>
</dbReference>
<dbReference type="RefSeq" id="WP_089827977.1">
    <property type="nucleotide sequence ID" value="NZ_FODV01000034.1"/>
</dbReference>
<dbReference type="OrthoDB" id="3164at2157"/>
<evidence type="ECO:0000313" key="3">
    <source>
        <dbReference type="Proteomes" id="UP000199126"/>
    </source>
</evidence>
<name>A0A1H8WMC2_9EURY</name>
<feature type="domain" description="Sulfatase N-terminal" evidence="1">
    <location>
        <begin position="102"/>
        <end position="254"/>
    </location>
</feature>
<sequence length="395" mass="44679">MKELSDLSVSNIYIYVADALRWDALPERVSEMGLTMKTISASIHTPSSFPSITTGLHPTQHGVWDFSYRLDSETTDLLNLRNHSTAFANSLDERFVDKPPREFVLDKVLNTSVSSMNYIEQIKPPFVFMERGRGGHSPYGNYPGNGWEYYREKGDSSASDYQADYNKGVSMDAAHFISQVEKLKKRDLLEDTLIIYTSDHGELLGENGCLGHNEPIHQKHVEVPTVFIHPSIEEGSSDGLMRHIDLFPTIGSLLQLELNKLPGKDLTTEPPANIGASFYRRSIKSKIPIDTKLDYESVWDSSGGFVFPKVGRDSRALVLGGKLLKASKREFMRANLPSVVKFYLKNTTKYANPSFDAKFAEQYLEEIHQLNKSRTEQSELDNNAKERLRELGYLE</sequence>
<reference evidence="3" key="1">
    <citation type="submission" date="2016-10" db="EMBL/GenBank/DDBJ databases">
        <authorList>
            <person name="Varghese N."/>
            <person name="Submissions S."/>
        </authorList>
    </citation>
    <scope>NUCLEOTIDE SEQUENCE [LARGE SCALE GENOMIC DNA]</scope>
    <source>
        <strain evidence="3">CGMCC 1.10121</strain>
    </source>
</reference>
<gene>
    <name evidence="2" type="ORF">SAMN04487948_13424</name>
</gene>
<dbReference type="PANTHER" id="PTHR43108:SF15">
    <property type="entry name" value="SULFATASE"/>
    <property type="match status" value="1"/>
</dbReference>
<evidence type="ECO:0000259" key="1">
    <source>
        <dbReference type="Pfam" id="PF00884"/>
    </source>
</evidence>
<dbReference type="Proteomes" id="UP000199126">
    <property type="component" value="Unassembled WGS sequence"/>
</dbReference>
<dbReference type="PANTHER" id="PTHR43108">
    <property type="entry name" value="N-ACETYLGLUCOSAMINE-6-SULFATASE FAMILY MEMBER"/>
    <property type="match status" value="1"/>
</dbReference>
<dbReference type="EMBL" id="FODV01000034">
    <property type="protein sequence ID" value="SEP28830.1"/>
    <property type="molecule type" value="Genomic_DNA"/>
</dbReference>
<evidence type="ECO:0000313" key="2">
    <source>
        <dbReference type="EMBL" id="SEP28830.1"/>
    </source>
</evidence>
<keyword evidence="3" id="KW-1185">Reference proteome</keyword>
<dbReference type="InterPro" id="IPR000917">
    <property type="entry name" value="Sulfatase_N"/>
</dbReference>
<dbReference type="AlphaFoldDB" id="A0A1H8WMC2"/>
<dbReference type="Pfam" id="PF00884">
    <property type="entry name" value="Sulfatase"/>
    <property type="match status" value="1"/>
</dbReference>
<accession>A0A1H8WMC2</accession>